<evidence type="ECO:0008006" key="4">
    <source>
        <dbReference type="Google" id="ProtNLM"/>
    </source>
</evidence>
<keyword evidence="3" id="KW-1185">Reference proteome</keyword>
<evidence type="ECO:0000256" key="1">
    <source>
        <dbReference type="SAM" id="MobiDB-lite"/>
    </source>
</evidence>
<evidence type="ECO:0000313" key="3">
    <source>
        <dbReference type="Proteomes" id="UP001287356"/>
    </source>
</evidence>
<dbReference type="AlphaFoldDB" id="A0AAE0KHQ9"/>
<gene>
    <name evidence="2" type="ORF">B0T24DRAFT_701033</name>
</gene>
<name>A0AAE0KHQ9_9PEZI</name>
<reference evidence="2" key="1">
    <citation type="journal article" date="2023" name="Mol. Phylogenet. Evol.">
        <title>Genome-scale phylogeny and comparative genomics of the fungal order Sordariales.</title>
        <authorList>
            <person name="Hensen N."/>
            <person name="Bonometti L."/>
            <person name="Westerberg I."/>
            <person name="Brannstrom I.O."/>
            <person name="Guillou S."/>
            <person name="Cros-Aarteil S."/>
            <person name="Calhoun S."/>
            <person name="Haridas S."/>
            <person name="Kuo A."/>
            <person name="Mondo S."/>
            <person name="Pangilinan J."/>
            <person name="Riley R."/>
            <person name="LaButti K."/>
            <person name="Andreopoulos B."/>
            <person name="Lipzen A."/>
            <person name="Chen C."/>
            <person name="Yan M."/>
            <person name="Daum C."/>
            <person name="Ng V."/>
            <person name="Clum A."/>
            <person name="Steindorff A."/>
            <person name="Ohm R.A."/>
            <person name="Martin F."/>
            <person name="Silar P."/>
            <person name="Natvig D.O."/>
            <person name="Lalanne C."/>
            <person name="Gautier V."/>
            <person name="Ament-Velasquez S.L."/>
            <person name="Kruys A."/>
            <person name="Hutchinson M.I."/>
            <person name="Powell A.J."/>
            <person name="Barry K."/>
            <person name="Miller A.N."/>
            <person name="Grigoriev I.V."/>
            <person name="Debuchy R."/>
            <person name="Gladieux P."/>
            <person name="Hiltunen Thoren M."/>
            <person name="Johannesson H."/>
        </authorList>
    </citation>
    <scope>NUCLEOTIDE SEQUENCE</scope>
    <source>
        <strain evidence="2">CBS 958.72</strain>
    </source>
</reference>
<evidence type="ECO:0000313" key="2">
    <source>
        <dbReference type="EMBL" id="KAK3376983.1"/>
    </source>
</evidence>
<reference evidence="2" key="2">
    <citation type="submission" date="2023-06" db="EMBL/GenBank/DDBJ databases">
        <authorList>
            <consortium name="Lawrence Berkeley National Laboratory"/>
            <person name="Haridas S."/>
            <person name="Hensen N."/>
            <person name="Bonometti L."/>
            <person name="Westerberg I."/>
            <person name="Brannstrom I.O."/>
            <person name="Guillou S."/>
            <person name="Cros-Aarteil S."/>
            <person name="Calhoun S."/>
            <person name="Kuo A."/>
            <person name="Mondo S."/>
            <person name="Pangilinan J."/>
            <person name="Riley R."/>
            <person name="Labutti K."/>
            <person name="Andreopoulos B."/>
            <person name="Lipzen A."/>
            <person name="Chen C."/>
            <person name="Yanf M."/>
            <person name="Daum C."/>
            <person name="Ng V."/>
            <person name="Clum A."/>
            <person name="Steindorff A."/>
            <person name="Ohm R."/>
            <person name="Martin F."/>
            <person name="Silar P."/>
            <person name="Natvig D."/>
            <person name="Lalanne C."/>
            <person name="Gautier V."/>
            <person name="Ament-Velasquez S.L."/>
            <person name="Kruys A."/>
            <person name="Hutchinson M.I."/>
            <person name="Powell A.J."/>
            <person name="Barry K."/>
            <person name="Miller A.N."/>
            <person name="Grigoriev I.V."/>
            <person name="Debuchy R."/>
            <person name="Gladieux P."/>
            <person name="Thoren M.H."/>
            <person name="Johannesson H."/>
        </authorList>
    </citation>
    <scope>NUCLEOTIDE SEQUENCE</scope>
    <source>
        <strain evidence="2">CBS 958.72</strain>
    </source>
</reference>
<accession>A0AAE0KHQ9</accession>
<dbReference type="EMBL" id="JAULSN010000003">
    <property type="protein sequence ID" value="KAK3376983.1"/>
    <property type="molecule type" value="Genomic_DNA"/>
</dbReference>
<sequence>MELMNLPPELLLQVFGHVGAKSFRQDLGRLTVSRHWYSYAWPVLVGDIRLTATSLLQFTADETLDLFLQRQPHIATLELNLTRNQDWTLRMLRKLGPAVERLATVLHWCAGLRTLTVRLRRRTLGVRGKALVVPPLADLLSFRHLTSLDFDAVGFATSHDQAHASPGPHACALLNGLLLTSLRRLRCRLDRVCDALLVQPWDDAPTLDTLEELVVNLRLHDVATAPGRHPGYRQAPESDQWSDSSGSCYPHQDTSTLRAILASQASALAARMARPRVLLLVAEIPFYGLWVFNALTGDERRRRHPGYGDVPWDDEIFAQS</sequence>
<proteinExistence type="predicted"/>
<dbReference type="Proteomes" id="UP001287356">
    <property type="component" value="Unassembled WGS sequence"/>
</dbReference>
<feature type="compositionally biased region" description="Polar residues" evidence="1">
    <location>
        <begin position="237"/>
        <end position="247"/>
    </location>
</feature>
<organism evidence="2 3">
    <name type="scientific">Lasiosphaeria ovina</name>
    <dbReference type="NCBI Taxonomy" id="92902"/>
    <lineage>
        <taxon>Eukaryota</taxon>
        <taxon>Fungi</taxon>
        <taxon>Dikarya</taxon>
        <taxon>Ascomycota</taxon>
        <taxon>Pezizomycotina</taxon>
        <taxon>Sordariomycetes</taxon>
        <taxon>Sordariomycetidae</taxon>
        <taxon>Sordariales</taxon>
        <taxon>Lasiosphaeriaceae</taxon>
        <taxon>Lasiosphaeria</taxon>
    </lineage>
</organism>
<protein>
    <recommendedName>
        <fullName evidence="4">F-box domain-containing protein</fullName>
    </recommendedName>
</protein>
<feature type="region of interest" description="Disordered" evidence="1">
    <location>
        <begin position="227"/>
        <end position="247"/>
    </location>
</feature>
<comment type="caution">
    <text evidence="2">The sequence shown here is derived from an EMBL/GenBank/DDBJ whole genome shotgun (WGS) entry which is preliminary data.</text>
</comment>
<dbReference type="CDD" id="cd09917">
    <property type="entry name" value="F-box_SF"/>
    <property type="match status" value="1"/>
</dbReference>